<organism evidence="12">
    <name type="scientific">Oryza punctata</name>
    <name type="common">Red rice</name>
    <dbReference type="NCBI Taxonomy" id="4537"/>
    <lineage>
        <taxon>Eukaryota</taxon>
        <taxon>Viridiplantae</taxon>
        <taxon>Streptophyta</taxon>
        <taxon>Embryophyta</taxon>
        <taxon>Tracheophyta</taxon>
        <taxon>Spermatophyta</taxon>
        <taxon>Magnoliopsida</taxon>
        <taxon>Liliopsida</taxon>
        <taxon>Poales</taxon>
        <taxon>Poaceae</taxon>
        <taxon>BOP clade</taxon>
        <taxon>Oryzoideae</taxon>
        <taxon>Oryzeae</taxon>
        <taxon>Oryzinae</taxon>
        <taxon>Oryza</taxon>
    </lineage>
</organism>
<evidence type="ECO:0000313" key="12">
    <source>
        <dbReference type="EnsemblPlants" id="OPUNC01G11020.1"/>
    </source>
</evidence>
<dbReference type="OMA" id="ERSCFHQ"/>
<name>A0A0E0JH15_ORYPU</name>
<dbReference type="GO" id="GO:0005524">
    <property type="term" value="F:ATP binding"/>
    <property type="evidence" value="ECO:0007669"/>
    <property type="project" value="UniProtKB-KW"/>
</dbReference>
<dbReference type="SUPFAM" id="SSF141734">
    <property type="entry name" value="HisI-like"/>
    <property type="match status" value="1"/>
</dbReference>
<dbReference type="NCBIfam" id="NF000768">
    <property type="entry name" value="PRK00051.1"/>
    <property type="match status" value="1"/>
</dbReference>
<reference evidence="12" key="1">
    <citation type="submission" date="2015-04" db="UniProtKB">
        <authorList>
            <consortium name="EnsemblPlants"/>
        </authorList>
    </citation>
    <scope>IDENTIFICATION</scope>
</reference>
<dbReference type="AlphaFoldDB" id="A0A0E0JH15"/>
<comment type="catalytic activity">
    <reaction evidence="1">
        <text>1-(5-phospho-beta-D-ribosyl)-5'-AMP + H2O = 1-(5-phospho-beta-D-ribosyl)-5-[(5-phospho-beta-D-ribosylamino)methylideneamino]imidazole-4-carboxamide</text>
        <dbReference type="Rhea" id="RHEA:20049"/>
        <dbReference type="ChEBI" id="CHEBI:15377"/>
        <dbReference type="ChEBI" id="CHEBI:58435"/>
        <dbReference type="ChEBI" id="CHEBI:59457"/>
        <dbReference type="EC" id="3.5.4.19"/>
    </reaction>
</comment>
<dbReference type="Proteomes" id="UP000026962">
    <property type="component" value="Chromosome 1"/>
</dbReference>
<evidence type="ECO:0000256" key="5">
    <source>
        <dbReference type="ARBA" id="ARBA00022605"/>
    </source>
</evidence>
<evidence type="ECO:0000256" key="10">
    <source>
        <dbReference type="ARBA" id="ARBA00023268"/>
    </source>
</evidence>
<dbReference type="GO" id="GO:0000105">
    <property type="term" value="P:L-histidine biosynthetic process"/>
    <property type="evidence" value="ECO:0007669"/>
    <property type="project" value="UniProtKB-UniPathway"/>
</dbReference>
<dbReference type="STRING" id="4537.A0A0E0JH15"/>
<dbReference type="InterPro" id="IPR008179">
    <property type="entry name" value="HisE"/>
</dbReference>
<proteinExistence type="predicted"/>
<reference evidence="12" key="2">
    <citation type="submission" date="2018-05" db="EMBL/GenBank/DDBJ databases">
        <title>OpunRS2 (Oryza punctata Reference Sequence Version 2).</title>
        <authorList>
            <person name="Zhang J."/>
            <person name="Kudrna D."/>
            <person name="Lee S."/>
            <person name="Talag J."/>
            <person name="Welchert J."/>
            <person name="Wing R.A."/>
        </authorList>
    </citation>
    <scope>NUCLEOTIDE SEQUENCE [LARGE SCALE GENOMIC DNA]</scope>
</reference>
<dbReference type="FunFam" id="3.10.20.810:FF:000001">
    <property type="entry name" value="Histidine biosynthesis bifunctional protein HisIE"/>
    <property type="match status" value="1"/>
</dbReference>
<evidence type="ECO:0000256" key="1">
    <source>
        <dbReference type="ARBA" id="ARBA00000024"/>
    </source>
</evidence>
<evidence type="ECO:0000256" key="6">
    <source>
        <dbReference type="ARBA" id="ARBA00022741"/>
    </source>
</evidence>
<dbReference type="GO" id="GO:0004635">
    <property type="term" value="F:phosphoribosyl-AMP cyclohydrolase activity"/>
    <property type="evidence" value="ECO:0007669"/>
    <property type="project" value="UniProtKB-EC"/>
</dbReference>
<dbReference type="PANTHER" id="PTHR42945">
    <property type="entry name" value="HISTIDINE BIOSYNTHESIS BIFUNCTIONAL PROTEIN"/>
    <property type="match status" value="1"/>
</dbReference>
<accession>A0A0E0JH15</accession>
<keyword evidence="7" id="KW-0378">Hydrolase</keyword>
<dbReference type="EnsemblPlants" id="OPUNC01G11020.1">
    <property type="protein sequence ID" value="OPUNC01G11020.1"/>
    <property type="gene ID" value="OPUNC01G11020"/>
</dbReference>
<evidence type="ECO:0000256" key="8">
    <source>
        <dbReference type="ARBA" id="ARBA00022840"/>
    </source>
</evidence>
<evidence type="ECO:0000256" key="4">
    <source>
        <dbReference type="ARBA" id="ARBA00005204"/>
    </source>
</evidence>
<dbReference type="PANTHER" id="PTHR42945:SF1">
    <property type="entry name" value="HISTIDINE BIOSYNTHESIS BIFUNCTIONAL PROTEIN HIS7"/>
    <property type="match status" value="1"/>
</dbReference>
<evidence type="ECO:0000313" key="13">
    <source>
        <dbReference type="Proteomes" id="UP000026962"/>
    </source>
</evidence>
<keyword evidence="10" id="KW-0511">Multifunctional enzyme</keyword>
<dbReference type="Pfam" id="PF01503">
    <property type="entry name" value="PRA-PH"/>
    <property type="match status" value="1"/>
</dbReference>
<dbReference type="InterPro" id="IPR002496">
    <property type="entry name" value="PRib_AMP_CycHydrolase_dom"/>
</dbReference>
<keyword evidence="9" id="KW-0368">Histidine biosynthesis</keyword>
<dbReference type="CDD" id="cd11534">
    <property type="entry name" value="NTP-PPase_HisIE_like"/>
    <property type="match status" value="1"/>
</dbReference>
<evidence type="ECO:0000259" key="11">
    <source>
        <dbReference type="Pfam" id="PF01502"/>
    </source>
</evidence>
<sequence>MAASLPRAPVSSSSAAASPGSRALLLRRRGGGPGRCAGVTAAAAPGWRRRGARPFQAVSVAARSAGSTPGEVAVDPKVEAILNSVKWDSKGLAVAIAQNVDTGAILMQGFANKEALSTTISTRKATFYSRSRSSLWTKGETSMNFINVHDIFLDCDRDSIIYLGKPDGPTCHTGAETCYYTSVYDALQGSKPNQDRQVATTLYSLEDTISRRKEEIVSEGSGKPSWTKKLMLDKQLLCSKINEEAGELNQTLLENEDESRTMNEMGDLLYHAMVLLRVKGVKMEQVLEVLRKRFSQSGIEEKAGRNKS</sequence>
<keyword evidence="13" id="KW-1185">Reference proteome</keyword>
<protein>
    <recommendedName>
        <fullName evidence="11">Phosphoribosyl-AMP cyclohydrolase domain-containing protein</fullName>
    </recommendedName>
</protein>
<evidence type="ECO:0000256" key="2">
    <source>
        <dbReference type="ARBA" id="ARBA00001460"/>
    </source>
</evidence>
<keyword evidence="6" id="KW-0547">Nucleotide-binding</keyword>
<feature type="domain" description="Phosphoribosyl-AMP cyclohydrolase" evidence="11">
    <location>
        <begin position="107"/>
        <end position="180"/>
    </location>
</feature>
<evidence type="ECO:0000256" key="7">
    <source>
        <dbReference type="ARBA" id="ARBA00022801"/>
    </source>
</evidence>
<comment type="pathway">
    <text evidence="3">Amino-acid biosynthesis; L-histidine biosynthesis; L-histidine from 5-phospho-alpha-D-ribose 1-diphosphate: step 3/9.</text>
</comment>
<dbReference type="Gramene" id="OPUNC01G11020.1">
    <property type="protein sequence ID" value="OPUNC01G11020.1"/>
    <property type="gene ID" value="OPUNC01G11020"/>
</dbReference>
<dbReference type="GO" id="GO:0004636">
    <property type="term" value="F:phosphoribosyl-ATP diphosphatase activity"/>
    <property type="evidence" value="ECO:0007669"/>
    <property type="project" value="UniProtKB-EC"/>
</dbReference>
<comment type="pathway">
    <text evidence="4">Amino-acid biosynthesis; L-histidine biosynthesis; L-histidine from 5-phospho-alpha-D-ribose 1-diphosphate: step 2/9.</text>
</comment>
<dbReference type="Gene3D" id="3.10.20.810">
    <property type="entry name" value="Phosphoribosyl-AMP cyclohydrolase"/>
    <property type="match status" value="1"/>
</dbReference>
<dbReference type="Pfam" id="PF01502">
    <property type="entry name" value="PRA-CH"/>
    <property type="match status" value="1"/>
</dbReference>
<dbReference type="InterPro" id="IPR021130">
    <property type="entry name" value="PRib-ATP_PPHydrolase-like"/>
</dbReference>
<dbReference type="UniPathway" id="UPA00031">
    <property type="reaction ID" value="UER00007"/>
</dbReference>
<keyword evidence="5" id="KW-0028">Amino-acid biosynthesis</keyword>
<dbReference type="InterPro" id="IPR038019">
    <property type="entry name" value="PRib_AMP_CycHydrolase_sf"/>
</dbReference>
<dbReference type="NCBIfam" id="TIGR03188">
    <property type="entry name" value="histidine_hisI"/>
    <property type="match status" value="1"/>
</dbReference>
<dbReference type="HOGENOM" id="CLU_048577_3_2_1"/>
<dbReference type="SUPFAM" id="SSF101386">
    <property type="entry name" value="all-alpha NTP pyrophosphatases"/>
    <property type="match status" value="1"/>
</dbReference>
<dbReference type="eggNOG" id="KOG4311">
    <property type="taxonomic scope" value="Eukaryota"/>
</dbReference>
<dbReference type="Gene3D" id="1.10.287.1080">
    <property type="entry name" value="MazG-like"/>
    <property type="match status" value="1"/>
</dbReference>
<comment type="catalytic activity">
    <reaction evidence="2">
        <text>1-(5-phospho-beta-D-ribosyl)-ATP + H2O = 1-(5-phospho-beta-D-ribosyl)-5'-AMP + diphosphate + H(+)</text>
        <dbReference type="Rhea" id="RHEA:22828"/>
        <dbReference type="ChEBI" id="CHEBI:15377"/>
        <dbReference type="ChEBI" id="CHEBI:15378"/>
        <dbReference type="ChEBI" id="CHEBI:33019"/>
        <dbReference type="ChEBI" id="CHEBI:59457"/>
        <dbReference type="ChEBI" id="CHEBI:73183"/>
        <dbReference type="EC" id="3.6.1.31"/>
    </reaction>
</comment>
<keyword evidence="8" id="KW-0067">ATP-binding</keyword>
<evidence type="ECO:0000256" key="9">
    <source>
        <dbReference type="ARBA" id="ARBA00023102"/>
    </source>
</evidence>
<evidence type="ECO:0000256" key="3">
    <source>
        <dbReference type="ARBA" id="ARBA00005169"/>
    </source>
</evidence>